<dbReference type="AlphaFoldDB" id="A0A4Y7JG05"/>
<dbReference type="Pfam" id="PF00583">
    <property type="entry name" value="Acetyltransf_1"/>
    <property type="match status" value="1"/>
</dbReference>
<proteinExistence type="predicted"/>
<dbReference type="InterPro" id="IPR016181">
    <property type="entry name" value="Acyl_CoA_acyltransferase"/>
</dbReference>
<dbReference type="Proteomes" id="UP000316621">
    <property type="component" value="Chromosome 4"/>
</dbReference>
<dbReference type="EMBL" id="CM010718">
    <property type="protein sequence ID" value="RZC58940.1"/>
    <property type="molecule type" value="Genomic_DNA"/>
</dbReference>
<dbReference type="InterPro" id="IPR000182">
    <property type="entry name" value="GNAT_dom"/>
</dbReference>
<evidence type="ECO:0000313" key="3">
    <source>
        <dbReference type="Proteomes" id="UP000316621"/>
    </source>
</evidence>
<accession>A0A4Y7JG05</accession>
<name>A0A4Y7JG05_PAPSO</name>
<dbReference type="Gene3D" id="3.40.630.30">
    <property type="match status" value="1"/>
</dbReference>
<evidence type="ECO:0000259" key="1">
    <source>
        <dbReference type="Pfam" id="PF00583"/>
    </source>
</evidence>
<dbReference type="PANTHER" id="PTHR47426">
    <property type="entry name" value="ACYL-COA N-ACYLTRANSFERASES (NAT) SUPERFAMILY PROTEIN"/>
    <property type="match status" value="1"/>
</dbReference>
<dbReference type="SUPFAM" id="SSF55729">
    <property type="entry name" value="Acyl-CoA N-acyltransferases (Nat)"/>
    <property type="match status" value="1"/>
</dbReference>
<organism evidence="2 3">
    <name type="scientific">Papaver somniferum</name>
    <name type="common">Opium poppy</name>
    <dbReference type="NCBI Taxonomy" id="3469"/>
    <lineage>
        <taxon>Eukaryota</taxon>
        <taxon>Viridiplantae</taxon>
        <taxon>Streptophyta</taxon>
        <taxon>Embryophyta</taxon>
        <taxon>Tracheophyta</taxon>
        <taxon>Spermatophyta</taxon>
        <taxon>Magnoliopsida</taxon>
        <taxon>Ranunculales</taxon>
        <taxon>Papaveraceae</taxon>
        <taxon>Papaveroideae</taxon>
        <taxon>Papaver</taxon>
    </lineage>
</organism>
<evidence type="ECO:0000313" key="2">
    <source>
        <dbReference type="EMBL" id="RZC58940.1"/>
    </source>
</evidence>
<feature type="domain" description="N-acetyltransferase" evidence="1">
    <location>
        <begin position="44"/>
        <end position="120"/>
    </location>
</feature>
<gene>
    <name evidence="2" type="ORF">C5167_006241</name>
</gene>
<keyword evidence="3" id="KW-1185">Reference proteome</keyword>
<dbReference type="Gramene" id="RZC58940">
    <property type="protein sequence ID" value="RZC58940"/>
    <property type="gene ID" value="C5167_006241"/>
</dbReference>
<dbReference type="PANTHER" id="PTHR47426:SF3">
    <property type="entry name" value="GCN5-RELATED N-ACETYLTRANSFERASE 6, CHLOROPLASTIC"/>
    <property type="match status" value="1"/>
</dbReference>
<protein>
    <recommendedName>
        <fullName evidence="1">N-acetyltransferase domain-containing protein</fullName>
    </recommendedName>
</protein>
<reference evidence="2 3" key="1">
    <citation type="journal article" date="2018" name="Science">
        <title>The opium poppy genome and morphinan production.</title>
        <authorList>
            <person name="Guo L."/>
            <person name="Winzer T."/>
            <person name="Yang X."/>
            <person name="Li Y."/>
            <person name="Ning Z."/>
            <person name="He Z."/>
            <person name="Teodor R."/>
            <person name="Lu Y."/>
            <person name="Bowser T.A."/>
            <person name="Graham I.A."/>
            <person name="Ye K."/>
        </authorList>
    </citation>
    <scope>NUCLEOTIDE SEQUENCE [LARGE SCALE GENOMIC DNA]</scope>
    <source>
        <strain evidence="3">cv. HN1</strain>
        <tissue evidence="2">Leaves</tissue>
    </source>
</reference>
<dbReference type="GO" id="GO:0016747">
    <property type="term" value="F:acyltransferase activity, transferring groups other than amino-acyl groups"/>
    <property type="evidence" value="ECO:0007669"/>
    <property type="project" value="InterPro"/>
</dbReference>
<sequence length="153" mass="17771">MLLATRSSNASIRRCAMRYLEPFMCVIAVRKEGENALSGMLKNVIGTLDFRFKYMLQGETYPDPAVNMFSTFKRRGPRKHGIISNMIVAKSARQQGIKQLYLHVCRDNKPALALYIKMGFERLFVQLFLKVQNSHGTTSRNIYRWFQKSRRTV</sequence>